<dbReference type="EMBL" id="VDEP01000205">
    <property type="protein sequence ID" value="KAA1123982.1"/>
    <property type="molecule type" value="Genomic_DNA"/>
</dbReference>
<protein>
    <submittedName>
        <fullName evidence="2">Uncharacterized protein</fullName>
    </submittedName>
</protein>
<organism evidence="2 3">
    <name type="scientific">Puccinia graminis f. sp. tritici</name>
    <dbReference type="NCBI Taxonomy" id="56615"/>
    <lineage>
        <taxon>Eukaryota</taxon>
        <taxon>Fungi</taxon>
        <taxon>Dikarya</taxon>
        <taxon>Basidiomycota</taxon>
        <taxon>Pucciniomycotina</taxon>
        <taxon>Pucciniomycetes</taxon>
        <taxon>Pucciniales</taxon>
        <taxon>Pucciniaceae</taxon>
        <taxon>Puccinia</taxon>
    </lineage>
</organism>
<sequence length="138" mass="15815">MWCQFLIVAWIFTSIHSVYGHEYMRVFPGLDGITHVQYSSVIPGSNMFREKNVKTARIRTKDLYPFFKNIDEGERLMQVFTEAESRNSGNHLGYYIVADEAPLAEALHWYQLDPSVIPVAADSSISIGINQVIKKFLK</sequence>
<accession>A0A5B0REZ3</accession>
<dbReference type="Proteomes" id="UP000325313">
    <property type="component" value="Unassembled WGS sequence"/>
</dbReference>
<name>A0A5B0REZ3_PUCGR</name>
<reference evidence="2 3" key="1">
    <citation type="submission" date="2019-05" db="EMBL/GenBank/DDBJ databases">
        <title>Emergence of the Ug99 lineage of the wheat stem rust pathogen through somatic hybridization.</title>
        <authorList>
            <person name="Li F."/>
            <person name="Upadhyaya N.M."/>
            <person name="Sperschneider J."/>
            <person name="Matny O."/>
            <person name="Nguyen-Phuc H."/>
            <person name="Mago R."/>
            <person name="Raley C."/>
            <person name="Miller M.E."/>
            <person name="Silverstein K.A.T."/>
            <person name="Henningsen E."/>
            <person name="Hirsch C.D."/>
            <person name="Visser B."/>
            <person name="Pretorius Z.A."/>
            <person name="Steffenson B.J."/>
            <person name="Schwessinger B."/>
            <person name="Dodds P.N."/>
            <person name="Figueroa M."/>
        </authorList>
    </citation>
    <scope>NUCLEOTIDE SEQUENCE [LARGE SCALE GENOMIC DNA]</scope>
    <source>
        <strain evidence="2 3">Ug99</strain>
    </source>
</reference>
<feature type="chain" id="PRO_5023014860" evidence="1">
    <location>
        <begin position="21"/>
        <end position="138"/>
    </location>
</feature>
<keyword evidence="1" id="KW-0732">Signal</keyword>
<evidence type="ECO:0000256" key="1">
    <source>
        <dbReference type="SAM" id="SignalP"/>
    </source>
</evidence>
<feature type="signal peptide" evidence="1">
    <location>
        <begin position="1"/>
        <end position="20"/>
    </location>
</feature>
<evidence type="ECO:0000313" key="2">
    <source>
        <dbReference type="EMBL" id="KAA1123982.1"/>
    </source>
</evidence>
<proteinExistence type="predicted"/>
<dbReference type="AlphaFoldDB" id="A0A5B0REZ3"/>
<gene>
    <name evidence="2" type="ORF">PGTUg99_015845</name>
</gene>
<comment type="caution">
    <text evidence="2">The sequence shown here is derived from an EMBL/GenBank/DDBJ whole genome shotgun (WGS) entry which is preliminary data.</text>
</comment>
<evidence type="ECO:0000313" key="3">
    <source>
        <dbReference type="Proteomes" id="UP000325313"/>
    </source>
</evidence>